<protein>
    <submittedName>
        <fullName evidence="1">Uncharacterized protein</fullName>
    </submittedName>
</protein>
<proteinExistence type="predicted"/>
<name>A0A1F5HZR2_9BACT</name>
<dbReference type="Proteomes" id="UP000179227">
    <property type="component" value="Unassembled WGS sequence"/>
</dbReference>
<sequence length="278" mass="31828">MPVDSAEKRINIKDLVLEQPEMLSVPFDSKKDVTYQDWQAILKEYFGSQSRRLNGPAYRMAASAVLLDPGRISQFKLSEEDFEALKSMSEFKLDFAKPNPAVDCKILFPSKKFELGLPPVEELQGFYGSFGATFTRGDIRFAAEYVILKPELRTRIETAIGDNYWGVVRSVVKEELTEKNTQENILEGALWVANTRIVSEEKFGSLNLGDDFWIKARMQLDLYRKGKDYMRFIRLASYLAIIAADEIEFTKNGLRLISIKDKGEVDEKLPALPQTRRF</sequence>
<dbReference type="AlphaFoldDB" id="A0A1F5HZR2"/>
<dbReference type="STRING" id="1797729.A3A60_01530"/>
<organism evidence="1 2">
    <name type="scientific">Candidatus Curtissbacteria bacterium RIFCSPLOWO2_01_FULL_42_26</name>
    <dbReference type="NCBI Taxonomy" id="1797729"/>
    <lineage>
        <taxon>Bacteria</taxon>
        <taxon>Candidatus Curtissiibacteriota</taxon>
    </lineage>
</organism>
<evidence type="ECO:0000313" key="2">
    <source>
        <dbReference type="Proteomes" id="UP000179227"/>
    </source>
</evidence>
<accession>A0A1F5HZR2</accession>
<evidence type="ECO:0000313" key="1">
    <source>
        <dbReference type="EMBL" id="OGE09591.1"/>
    </source>
</evidence>
<comment type="caution">
    <text evidence="1">The sequence shown here is derived from an EMBL/GenBank/DDBJ whole genome shotgun (WGS) entry which is preliminary data.</text>
</comment>
<dbReference type="EMBL" id="MFBS01000018">
    <property type="protein sequence ID" value="OGE09591.1"/>
    <property type="molecule type" value="Genomic_DNA"/>
</dbReference>
<gene>
    <name evidence="1" type="ORF">A3A60_01530</name>
</gene>
<reference evidence="1 2" key="1">
    <citation type="journal article" date="2016" name="Nat. Commun.">
        <title>Thousands of microbial genomes shed light on interconnected biogeochemical processes in an aquifer system.</title>
        <authorList>
            <person name="Anantharaman K."/>
            <person name="Brown C.T."/>
            <person name="Hug L.A."/>
            <person name="Sharon I."/>
            <person name="Castelle C.J."/>
            <person name="Probst A.J."/>
            <person name="Thomas B.C."/>
            <person name="Singh A."/>
            <person name="Wilkins M.J."/>
            <person name="Karaoz U."/>
            <person name="Brodie E.L."/>
            <person name="Williams K.H."/>
            <person name="Hubbard S.S."/>
            <person name="Banfield J.F."/>
        </authorList>
    </citation>
    <scope>NUCLEOTIDE SEQUENCE [LARGE SCALE GENOMIC DNA]</scope>
</reference>